<keyword evidence="7" id="KW-1185">Reference proteome</keyword>
<keyword evidence="2 5" id="KW-0689">Ribosomal protein</keyword>
<dbReference type="Gene3D" id="1.10.287.310">
    <property type="match status" value="1"/>
</dbReference>
<organism evidence="6 7">
    <name type="scientific">Ignatzschineria rhizosphaerae</name>
    <dbReference type="NCBI Taxonomy" id="2923279"/>
    <lineage>
        <taxon>Bacteria</taxon>
        <taxon>Pseudomonadati</taxon>
        <taxon>Pseudomonadota</taxon>
        <taxon>Gammaproteobacteria</taxon>
        <taxon>Cardiobacteriales</taxon>
        <taxon>Ignatzschineriaceae</taxon>
        <taxon>Ignatzschineria</taxon>
    </lineage>
</organism>
<dbReference type="InterPro" id="IPR018254">
    <property type="entry name" value="Ribosomal_uL29_CS"/>
</dbReference>
<evidence type="ECO:0000256" key="5">
    <source>
        <dbReference type="HAMAP-Rule" id="MF_00374"/>
    </source>
</evidence>
<evidence type="ECO:0000256" key="4">
    <source>
        <dbReference type="ARBA" id="ARBA00035204"/>
    </source>
</evidence>
<dbReference type="CDD" id="cd00427">
    <property type="entry name" value="Ribosomal_L29_HIP"/>
    <property type="match status" value="1"/>
</dbReference>
<evidence type="ECO:0000256" key="1">
    <source>
        <dbReference type="ARBA" id="ARBA00009254"/>
    </source>
</evidence>
<dbReference type="HAMAP" id="MF_00374">
    <property type="entry name" value="Ribosomal_uL29"/>
    <property type="match status" value="1"/>
</dbReference>
<dbReference type="InterPro" id="IPR001854">
    <property type="entry name" value="Ribosomal_uL29"/>
</dbReference>
<evidence type="ECO:0000256" key="2">
    <source>
        <dbReference type="ARBA" id="ARBA00022980"/>
    </source>
</evidence>
<dbReference type="InterPro" id="IPR036049">
    <property type="entry name" value="Ribosomal_uL29_sf"/>
</dbReference>
<reference evidence="6 7" key="1">
    <citation type="submission" date="2022-03" db="EMBL/GenBank/DDBJ databases">
        <title>Ignatzschineria rhizosphaerae HR5S32.</title>
        <authorList>
            <person name="Sun J.Q."/>
            <person name="Feng J.Y."/>
        </authorList>
    </citation>
    <scope>NUCLEOTIDE SEQUENCE [LARGE SCALE GENOMIC DNA]</scope>
    <source>
        <strain evidence="6 7">HR5S32</strain>
    </source>
</reference>
<accession>A0ABY3X1G8</accession>
<keyword evidence="3 5" id="KW-0687">Ribonucleoprotein</keyword>
<sequence>MTKVTKATQLRDKSVDELREEKLQLQRGLFNLRMQKATGQLAKSHQFNESRKQIARINTVLGEKEEGGK</sequence>
<dbReference type="PANTHER" id="PTHR10916:SF0">
    <property type="entry name" value="LARGE RIBOSOMAL SUBUNIT PROTEIN UL29C"/>
    <property type="match status" value="1"/>
</dbReference>
<dbReference type="RefSeq" id="WP_242147406.1">
    <property type="nucleotide sequence ID" value="NZ_CP093379.1"/>
</dbReference>
<dbReference type="Proteomes" id="UP000829542">
    <property type="component" value="Chromosome"/>
</dbReference>
<name>A0ABY3X1G8_9GAMM</name>
<proteinExistence type="inferred from homology"/>
<evidence type="ECO:0000313" key="7">
    <source>
        <dbReference type="Proteomes" id="UP000829542"/>
    </source>
</evidence>
<dbReference type="NCBIfam" id="TIGR00012">
    <property type="entry name" value="L29"/>
    <property type="match status" value="1"/>
</dbReference>
<dbReference type="PROSITE" id="PS00579">
    <property type="entry name" value="RIBOSOMAL_L29"/>
    <property type="match status" value="1"/>
</dbReference>
<dbReference type="EMBL" id="CP093379">
    <property type="protein sequence ID" value="UNM95297.1"/>
    <property type="molecule type" value="Genomic_DNA"/>
</dbReference>
<protein>
    <recommendedName>
        <fullName evidence="4 5">Large ribosomal subunit protein uL29</fullName>
    </recommendedName>
</protein>
<dbReference type="SUPFAM" id="SSF46561">
    <property type="entry name" value="Ribosomal protein L29 (L29p)"/>
    <property type="match status" value="1"/>
</dbReference>
<evidence type="ECO:0000256" key="3">
    <source>
        <dbReference type="ARBA" id="ARBA00023274"/>
    </source>
</evidence>
<dbReference type="GO" id="GO:0005840">
    <property type="term" value="C:ribosome"/>
    <property type="evidence" value="ECO:0007669"/>
    <property type="project" value="UniProtKB-KW"/>
</dbReference>
<dbReference type="InterPro" id="IPR050063">
    <property type="entry name" value="Ribosomal_protein_uL29"/>
</dbReference>
<evidence type="ECO:0000313" key="6">
    <source>
        <dbReference type="EMBL" id="UNM95297.1"/>
    </source>
</evidence>
<gene>
    <name evidence="5 6" type="primary">rpmC</name>
    <name evidence="6" type="ORF">MMG00_08645</name>
</gene>
<dbReference type="PANTHER" id="PTHR10916">
    <property type="entry name" value="60S RIBOSOMAL PROTEIN L35/50S RIBOSOMAL PROTEIN L29"/>
    <property type="match status" value="1"/>
</dbReference>
<dbReference type="Pfam" id="PF00831">
    <property type="entry name" value="Ribosomal_L29"/>
    <property type="match status" value="1"/>
</dbReference>
<comment type="similarity">
    <text evidence="1 5">Belongs to the universal ribosomal protein uL29 family.</text>
</comment>